<protein>
    <submittedName>
        <fullName evidence="2">Uncharacterized protein</fullName>
    </submittedName>
</protein>
<dbReference type="RefSeq" id="WP_096292468.1">
    <property type="nucleotide sequence ID" value="NZ_LT907782.1"/>
</dbReference>
<reference evidence="2 3" key="1">
    <citation type="submission" date="2017-08" db="EMBL/GenBank/DDBJ databases">
        <authorList>
            <person name="de Groot N.N."/>
        </authorList>
    </citation>
    <scope>NUCLEOTIDE SEQUENCE [LARGE SCALE GENOMIC DNA]</scope>
    <source>
        <strain evidence="2 3">Nm15</strain>
    </source>
</reference>
<sequence length="116" mass="12361">MFKAILLMITAAFFVTPAAQASSDMFTKVSTYTLSGVERIKQSNSSAVSTVKVNITGYANEGKCNEAIAAIQSRTYPLAKGQIPAAITDFTGECHEVKEIIPVLTVVLPEPQPPAN</sequence>
<evidence type="ECO:0000256" key="1">
    <source>
        <dbReference type="SAM" id="SignalP"/>
    </source>
</evidence>
<gene>
    <name evidence="2" type="ORF">SAMN06296273_1192</name>
</gene>
<accession>A0A285BXZ2</accession>
<feature type="chain" id="PRO_5012741230" evidence="1">
    <location>
        <begin position="22"/>
        <end position="116"/>
    </location>
</feature>
<organism evidence="2 3">
    <name type="scientific">Nitrosomonas ureae</name>
    <dbReference type="NCBI Taxonomy" id="44577"/>
    <lineage>
        <taxon>Bacteria</taxon>
        <taxon>Pseudomonadati</taxon>
        <taxon>Pseudomonadota</taxon>
        <taxon>Betaproteobacteria</taxon>
        <taxon>Nitrosomonadales</taxon>
        <taxon>Nitrosomonadaceae</taxon>
        <taxon>Nitrosomonas</taxon>
    </lineage>
</organism>
<evidence type="ECO:0000313" key="3">
    <source>
        <dbReference type="Proteomes" id="UP000242498"/>
    </source>
</evidence>
<evidence type="ECO:0000313" key="2">
    <source>
        <dbReference type="EMBL" id="SNX59758.1"/>
    </source>
</evidence>
<dbReference type="Proteomes" id="UP000242498">
    <property type="component" value="Chromosome I"/>
</dbReference>
<keyword evidence="1" id="KW-0732">Signal</keyword>
<proteinExistence type="predicted"/>
<name>A0A285BXZ2_9PROT</name>
<dbReference type="EMBL" id="LT907782">
    <property type="protein sequence ID" value="SNX59758.1"/>
    <property type="molecule type" value="Genomic_DNA"/>
</dbReference>
<dbReference type="AlphaFoldDB" id="A0A285BXZ2"/>
<feature type="signal peptide" evidence="1">
    <location>
        <begin position="1"/>
        <end position="21"/>
    </location>
</feature>